<organism evidence="2 3">
    <name type="scientific">Actinomadura spongiicola</name>
    <dbReference type="NCBI Taxonomy" id="2303421"/>
    <lineage>
        <taxon>Bacteria</taxon>
        <taxon>Bacillati</taxon>
        <taxon>Actinomycetota</taxon>
        <taxon>Actinomycetes</taxon>
        <taxon>Streptosporangiales</taxon>
        <taxon>Thermomonosporaceae</taxon>
        <taxon>Actinomadura</taxon>
    </lineage>
</organism>
<accession>A0A372GDP3</accession>
<reference evidence="2 3" key="1">
    <citation type="submission" date="2018-08" db="EMBL/GenBank/DDBJ databases">
        <title>Actinomadura spongicola sp. nov., isolated from marine sponge Leucetta chagosensis.</title>
        <authorList>
            <person name="Li L."/>
            <person name="Lin H.W."/>
        </authorList>
    </citation>
    <scope>NUCLEOTIDE SEQUENCE [LARGE SCALE GENOMIC DNA]</scope>
    <source>
        <strain evidence="2 3">LHW52907</strain>
    </source>
</reference>
<keyword evidence="3" id="KW-1185">Reference proteome</keyword>
<protein>
    <submittedName>
        <fullName evidence="2">Uncharacterized protein</fullName>
    </submittedName>
</protein>
<evidence type="ECO:0000256" key="1">
    <source>
        <dbReference type="SAM" id="MobiDB-lite"/>
    </source>
</evidence>
<dbReference type="EMBL" id="QVNQ01000006">
    <property type="protein sequence ID" value="RFS83457.1"/>
    <property type="molecule type" value="Genomic_DNA"/>
</dbReference>
<sequence>MAFGAGRRVLDGDAGSPVDGAASYEGGASLAVDHVGSGLEGVDSPDDAASCGDDGGSGERAEPVIGGRTPSDGLAGLR</sequence>
<evidence type="ECO:0000313" key="2">
    <source>
        <dbReference type="EMBL" id="RFS83457.1"/>
    </source>
</evidence>
<feature type="region of interest" description="Disordered" evidence="1">
    <location>
        <begin position="1"/>
        <end position="22"/>
    </location>
</feature>
<feature type="region of interest" description="Disordered" evidence="1">
    <location>
        <begin position="35"/>
        <end position="78"/>
    </location>
</feature>
<dbReference type="AlphaFoldDB" id="A0A372GDP3"/>
<evidence type="ECO:0000313" key="3">
    <source>
        <dbReference type="Proteomes" id="UP000262882"/>
    </source>
</evidence>
<name>A0A372GDP3_9ACTN</name>
<dbReference type="Proteomes" id="UP000262882">
    <property type="component" value="Unassembled WGS sequence"/>
</dbReference>
<comment type="caution">
    <text evidence="2">The sequence shown here is derived from an EMBL/GenBank/DDBJ whole genome shotgun (WGS) entry which is preliminary data.</text>
</comment>
<gene>
    <name evidence="2" type="ORF">D0T12_20635</name>
</gene>
<proteinExistence type="predicted"/>